<evidence type="ECO:0000313" key="2">
    <source>
        <dbReference type="Proteomes" id="UP000266861"/>
    </source>
</evidence>
<name>A0A397JGW3_9GLOM</name>
<keyword evidence="2" id="KW-1185">Reference proteome</keyword>
<sequence length="50" mass="5872">MRFFGLLNILKVKVNKESTLGSFKRNRDTKRCYKGSLSNISSQQQQQQQH</sequence>
<comment type="caution">
    <text evidence="1">The sequence shown here is derived from an EMBL/GenBank/DDBJ whole genome shotgun (WGS) entry which is preliminary data.</text>
</comment>
<dbReference type="Proteomes" id="UP000266861">
    <property type="component" value="Unassembled WGS sequence"/>
</dbReference>
<dbReference type="EMBL" id="PQFF01000031">
    <property type="protein sequence ID" value="RHZ87595.1"/>
    <property type="molecule type" value="Genomic_DNA"/>
</dbReference>
<proteinExistence type="predicted"/>
<dbReference type="AlphaFoldDB" id="A0A397JGW3"/>
<gene>
    <name evidence="1" type="ORF">Glove_33g277</name>
</gene>
<evidence type="ECO:0000313" key="1">
    <source>
        <dbReference type="EMBL" id="RHZ87595.1"/>
    </source>
</evidence>
<reference evidence="1 2" key="1">
    <citation type="submission" date="2018-08" db="EMBL/GenBank/DDBJ databases">
        <title>Genome and evolution of the arbuscular mycorrhizal fungus Diversispora epigaea (formerly Glomus versiforme) and its bacterial endosymbionts.</title>
        <authorList>
            <person name="Sun X."/>
            <person name="Fei Z."/>
            <person name="Harrison M."/>
        </authorList>
    </citation>
    <scope>NUCLEOTIDE SEQUENCE [LARGE SCALE GENOMIC DNA]</scope>
    <source>
        <strain evidence="1 2">IT104</strain>
    </source>
</reference>
<accession>A0A397JGW3</accession>
<organism evidence="1 2">
    <name type="scientific">Diversispora epigaea</name>
    <dbReference type="NCBI Taxonomy" id="1348612"/>
    <lineage>
        <taxon>Eukaryota</taxon>
        <taxon>Fungi</taxon>
        <taxon>Fungi incertae sedis</taxon>
        <taxon>Mucoromycota</taxon>
        <taxon>Glomeromycotina</taxon>
        <taxon>Glomeromycetes</taxon>
        <taxon>Diversisporales</taxon>
        <taxon>Diversisporaceae</taxon>
        <taxon>Diversispora</taxon>
    </lineage>
</organism>
<protein>
    <submittedName>
        <fullName evidence="1">Uncharacterized protein</fullName>
    </submittedName>
</protein>